<name>A0AAV8W997_9CUCU</name>
<comment type="caution">
    <text evidence="1">The sequence shown here is derived from an EMBL/GenBank/DDBJ whole genome shotgun (WGS) entry which is preliminary data.</text>
</comment>
<reference evidence="1 2" key="1">
    <citation type="journal article" date="2023" name="Insect Mol. Biol.">
        <title>Genome sequencing provides insights into the evolution of gene families encoding plant cell wall-degrading enzymes in longhorned beetles.</title>
        <authorList>
            <person name="Shin N.R."/>
            <person name="Okamura Y."/>
            <person name="Kirsch R."/>
            <person name="Pauchet Y."/>
        </authorList>
    </citation>
    <scope>NUCLEOTIDE SEQUENCE [LARGE SCALE GENOMIC DNA]</scope>
    <source>
        <strain evidence="1">EAD_L_NR</strain>
    </source>
</reference>
<gene>
    <name evidence="1" type="ORF">NQ315_001770</name>
</gene>
<sequence length="404" mass="47003">MFNENEIECFLETCAGNQPEIIIFEKNHRCHCSENNVTVCVPLFYQKGGQSKKKLNGKPCSDYSSYYYDSCTFCLCKPENMSLECYEITNCYRTDGGICSSDEVDDIFQQKCHKCSCTFTKFRKCKPVDECLSAKVLFLRAKPHNLAMKCNNFENELLADWVNQLRQEQGEYLEPVLCQQATKLIKLACITFNQDIHVFIMSIEVLEDYIRRKSLRNEEITETVLVIACTVFMSSKYMGDQDLKVQYIEKFLTKITGKEYGGNTVKRTEMEILRTLGNKLPITTRVDDLNTFVTKYERESMLKVSIRPLCLDILEALYLSRDKWFFDLKSVYVQNEEALKVYKSLMSSRFYLPIGILLYAFLHTNYEHFLCIHSIIDELTSKMHIHADHVSLLVSTIHEVIKTE</sequence>
<proteinExistence type="predicted"/>
<dbReference type="Proteomes" id="UP001159042">
    <property type="component" value="Unassembled WGS sequence"/>
</dbReference>
<dbReference type="SUPFAM" id="SSF47954">
    <property type="entry name" value="Cyclin-like"/>
    <property type="match status" value="1"/>
</dbReference>
<accession>A0AAV8W997</accession>
<evidence type="ECO:0000313" key="1">
    <source>
        <dbReference type="EMBL" id="KAJ8923215.1"/>
    </source>
</evidence>
<organism evidence="1 2">
    <name type="scientific">Exocentrus adspersus</name>
    <dbReference type="NCBI Taxonomy" id="1586481"/>
    <lineage>
        <taxon>Eukaryota</taxon>
        <taxon>Metazoa</taxon>
        <taxon>Ecdysozoa</taxon>
        <taxon>Arthropoda</taxon>
        <taxon>Hexapoda</taxon>
        <taxon>Insecta</taxon>
        <taxon>Pterygota</taxon>
        <taxon>Neoptera</taxon>
        <taxon>Endopterygota</taxon>
        <taxon>Coleoptera</taxon>
        <taxon>Polyphaga</taxon>
        <taxon>Cucujiformia</taxon>
        <taxon>Chrysomeloidea</taxon>
        <taxon>Cerambycidae</taxon>
        <taxon>Lamiinae</taxon>
        <taxon>Acanthocinini</taxon>
        <taxon>Exocentrus</taxon>
    </lineage>
</organism>
<dbReference type="EMBL" id="JANEYG010000005">
    <property type="protein sequence ID" value="KAJ8923215.1"/>
    <property type="molecule type" value="Genomic_DNA"/>
</dbReference>
<dbReference type="AlphaFoldDB" id="A0AAV8W997"/>
<keyword evidence="2" id="KW-1185">Reference proteome</keyword>
<evidence type="ECO:0000313" key="2">
    <source>
        <dbReference type="Proteomes" id="UP001159042"/>
    </source>
</evidence>
<dbReference type="Gene3D" id="1.10.472.10">
    <property type="entry name" value="Cyclin-like"/>
    <property type="match status" value="1"/>
</dbReference>
<protein>
    <recommendedName>
        <fullName evidence="3">Cyclin N-terminal domain-containing protein</fullName>
    </recommendedName>
</protein>
<dbReference type="InterPro" id="IPR036915">
    <property type="entry name" value="Cyclin-like_sf"/>
</dbReference>
<evidence type="ECO:0008006" key="3">
    <source>
        <dbReference type="Google" id="ProtNLM"/>
    </source>
</evidence>